<dbReference type="OrthoDB" id="9806837at2"/>
<dbReference type="GeneID" id="92794187"/>
<keyword evidence="7 10" id="KW-0548">Nucleotidyltransferase</keyword>
<dbReference type="Gene3D" id="3.90.550.10">
    <property type="entry name" value="Spore Coat Polysaccharide Biosynthesis Protein SpsA, Chain A"/>
    <property type="match status" value="1"/>
</dbReference>
<dbReference type="InterPro" id="IPR001228">
    <property type="entry name" value="IspD"/>
</dbReference>
<evidence type="ECO:0000256" key="2">
    <source>
        <dbReference type="ARBA" id="ARBA00004787"/>
    </source>
</evidence>
<keyword evidence="8" id="KW-0414">Isoprene biosynthesis</keyword>
<dbReference type="Proteomes" id="UP000753219">
    <property type="component" value="Unassembled WGS sequence"/>
</dbReference>
<dbReference type="PANTHER" id="PTHR32125">
    <property type="entry name" value="2-C-METHYL-D-ERYTHRITOL 4-PHOSPHATE CYTIDYLYLTRANSFERASE, CHLOROPLASTIC"/>
    <property type="match status" value="1"/>
</dbReference>
<name>A0A415PN34_9FIRM</name>
<comment type="catalytic activity">
    <reaction evidence="1">
        <text>2-C-methyl-D-erythritol 4-phosphate + CTP + H(+) = 4-CDP-2-C-methyl-D-erythritol + diphosphate</text>
        <dbReference type="Rhea" id="RHEA:13429"/>
        <dbReference type="ChEBI" id="CHEBI:15378"/>
        <dbReference type="ChEBI" id="CHEBI:33019"/>
        <dbReference type="ChEBI" id="CHEBI:37563"/>
        <dbReference type="ChEBI" id="CHEBI:57823"/>
        <dbReference type="ChEBI" id="CHEBI:58262"/>
        <dbReference type="EC" id="2.7.7.60"/>
    </reaction>
</comment>
<comment type="similarity">
    <text evidence="3">Belongs to the IspD/TarI cytidylyltransferase family. IspD subfamily.</text>
</comment>
<dbReference type="GO" id="GO:0050518">
    <property type="term" value="F:2-C-methyl-D-erythritol 4-phosphate cytidylyltransferase activity"/>
    <property type="evidence" value="ECO:0007669"/>
    <property type="project" value="UniProtKB-EC"/>
</dbReference>
<evidence type="ECO:0000313" key="10">
    <source>
        <dbReference type="EMBL" id="RHM14108.1"/>
    </source>
</evidence>
<protein>
    <recommendedName>
        <fullName evidence="5">2-C-methyl-D-erythritol 4-phosphate cytidylyltransferase</fullName>
        <ecNumber evidence="4">2.7.7.60</ecNumber>
    </recommendedName>
</protein>
<comment type="caution">
    <text evidence="10">The sequence shown here is derived from an EMBL/GenBank/DDBJ whole genome shotgun (WGS) entry which is preliminary data.</text>
</comment>
<dbReference type="EMBL" id="QRPK01000009">
    <property type="protein sequence ID" value="RHM14108.1"/>
    <property type="molecule type" value="Genomic_DNA"/>
</dbReference>
<dbReference type="InterPro" id="IPR029044">
    <property type="entry name" value="Nucleotide-diphossugar_trans"/>
</dbReference>
<reference evidence="10 11" key="1">
    <citation type="submission" date="2018-08" db="EMBL/GenBank/DDBJ databases">
        <title>A genome reference for cultivated species of the human gut microbiota.</title>
        <authorList>
            <person name="Zou Y."/>
            <person name="Xue W."/>
            <person name="Luo G."/>
        </authorList>
    </citation>
    <scope>NUCLEOTIDE SEQUENCE [LARGE SCALE GENOMIC DNA]</scope>
    <source>
        <strain evidence="10 11">AF35-6BH</strain>
    </source>
</reference>
<keyword evidence="6 10" id="KW-0808">Transferase</keyword>
<evidence type="ECO:0000313" key="9">
    <source>
        <dbReference type="EMBL" id="MBS4884169.1"/>
    </source>
</evidence>
<reference evidence="9" key="2">
    <citation type="submission" date="2021-02" db="EMBL/GenBank/DDBJ databases">
        <title>Infant gut strain persistence is associated with maternal origin, phylogeny, and functional potential including surface adhesion and iron acquisition.</title>
        <authorList>
            <person name="Lou Y.C."/>
        </authorList>
    </citation>
    <scope>NUCLEOTIDE SEQUENCE</scope>
    <source>
        <strain evidence="9">L3_108_103G1_dasL3_108_103G1_concoct_2</strain>
    </source>
</reference>
<dbReference type="UniPathway" id="UPA00056">
    <property type="reaction ID" value="UER00093"/>
</dbReference>
<keyword evidence="11" id="KW-1185">Reference proteome</keyword>
<dbReference type="FunFam" id="3.90.550.10:FF:000003">
    <property type="entry name" value="2-C-methyl-D-erythritol 4-phosphate cytidylyltransferase"/>
    <property type="match status" value="1"/>
</dbReference>
<comment type="pathway">
    <text evidence="2">Isoprenoid biosynthesis; isopentenyl diphosphate biosynthesis via DXP pathway; isopentenyl diphosphate from 1-deoxy-D-xylulose 5-phosphate: step 2/6.</text>
</comment>
<dbReference type="PANTHER" id="PTHR32125:SF4">
    <property type="entry name" value="2-C-METHYL-D-ERYTHRITOL 4-PHOSPHATE CYTIDYLYLTRANSFERASE, CHLOROPLASTIC"/>
    <property type="match status" value="1"/>
</dbReference>
<dbReference type="GO" id="GO:0019288">
    <property type="term" value="P:isopentenyl diphosphate biosynthetic process, methylerythritol 4-phosphate pathway"/>
    <property type="evidence" value="ECO:0007669"/>
    <property type="project" value="UniProtKB-UniPathway"/>
</dbReference>
<dbReference type="AlphaFoldDB" id="A0A415PN34"/>
<evidence type="ECO:0000256" key="1">
    <source>
        <dbReference type="ARBA" id="ARBA00001282"/>
    </source>
</evidence>
<evidence type="ECO:0000313" key="11">
    <source>
        <dbReference type="Proteomes" id="UP000284868"/>
    </source>
</evidence>
<dbReference type="RefSeq" id="WP_004800771.1">
    <property type="nucleotide sequence ID" value="NZ_CABKNA010000001.1"/>
</dbReference>
<evidence type="ECO:0000256" key="5">
    <source>
        <dbReference type="ARBA" id="ARBA00019056"/>
    </source>
</evidence>
<dbReference type="InterPro" id="IPR050088">
    <property type="entry name" value="IspD/TarI_cytidylyltransf_bact"/>
</dbReference>
<accession>A0A415PN34</accession>
<gene>
    <name evidence="10" type="primary">ispD</name>
    <name evidence="10" type="ORF">DWZ83_03110</name>
    <name evidence="9" type="ORF">KHZ85_05320</name>
</gene>
<evidence type="ECO:0000256" key="3">
    <source>
        <dbReference type="ARBA" id="ARBA00009789"/>
    </source>
</evidence>
<dbReference type="NCBIfam" id="TIGR00453">
    <property type="entry name" value="ispD"/>
    <property type="match status" value="1"/>
</dbReference>
<proteinExistence type="inferred from homology"/>
<dbReference type="EMBL" id="JAGZMZ010000010">
    <property type="protein sequence ID" value="MBS4884169.1"/>
    <property type="molecule type" value="Genomic_DNA"/>
</dbReference>
<evidence type="ECO:0000256" key="4">
    <source>
        <dbReference type="ARBA" id="ARBA00012526"/>
    </source>
</evidence>
<evidence type="ECO:0000256" key="8">
    <source>
        <dbReference type="ARBA" id="ARBA00023229"/>
    </source>
</evidence>
<evidence type="ECO:0000256" key="6">
    <source>
        <dbReference type="ARBA" id="ARBA00022679"/>
    </source>
</evidence>
<dbReference type="EC" id="2.7.7.60" evidence="4"/>
<organism evidence="10 11">
    <name type="scientific">Amedibacillus dolichus</name>
    <dbReference type="NCBI Taxonomy" id="31971"/>
    <lineage>
        <taxon>Bacteria</taxon>
        <taxon>Bacillati</taxon>
        <taxon>Bacillota</taxon>
        <taxon>Erysipelotrichia</taxon>
        <taxon>Erysipelotrichales</taxon>
        <taxon>Erysipelotrichaceae</taxon>
        <taxon>Amedibacillus</taxon>
    </lineage>
</organism>
<dbReference type="Proteomes" id="UP000284868">
    <property type="component" value="Unassembled WGS sequence"/>
</dbReference>
<evidence type="ECO:0000256" key="7">
    <source>
        <dbReference type="ARBA" id="ARBA00022695"/>
    </source>
</evidence>
<dbReference type="InterPro" id="IPR034683">
    <property type="entry name" value="IspD/TarI"/>
</dbReference>
<sequence>MKYSVIIVAAGKGTRTGLTYNKVFYKINNEPIICKTLRPFLTDEDCERIVISIAPTEQKDFESLITSPKVVYTFGGATRQESAYLGLAKVESDYVMIHDGVRPFVKKEQIEQLKYALQQDDAALLMVPLIDTIKEVTDGYAIHTPKRENYFAAQTPQAFKTSLIRYCHEEARKHPEIIASDDAMLCEVFSDARIKVIEGSYDNIKITTKKDIQQFEDSKE</sequence>
<dbReference type="SUPFAM" id="SSF53448">
    <property type="entry name" value="Nucleotide-diphospho-sugar transferases"/>
    <property type="match status" value="1"/>
</dbReference>
<dbReference type="Pfam" id="PF01128">
    <property type="entry name" value="IspD"/>
    <property type="match status" value="1"/>
</dbReference>
<dbReference type="InterPro" id="IPR018294">
    <property type="entry name" value="ISPD_synthase_CS"/>
</dbReference>
<dbReference type="CDD" id="cd02516">
    <property type="entry name" value="CDP-ME_synthetase"/>
    <property type="match status" value="1"/>
</dbReference>
<dbReference type="PROSITE" id="PS01295">
    <property type="entry name" value="ISPD"/>
    <property type="match status" value="1"/>
</dbReference>